<feature type="region of interest" description="Disordered" evidence="9">
    <location>
        <begin position="401"/>
        <end position="467"/>
    </location>
</feature>
<evidence type="ECO:0000256" key="4">
    <source>
        <dbReference type="ARBA" id="ARBA00022679"/>
    </source>
</evidence>
<dbReference type="CDD" id="cd18089">
    <property type="entry name" value="SPOUT_Trm10-like"/>
    <property type="match status" value="1"/>
</dbReference>
<dbReference type="InterPro" id="IPR007356">
    <property type="entry name" value="tRNA_m1G_MeTrfase_euk"/>
</dbReference>
<evidence type="ECO:0000259" key="10">
    <source>
        <dbReference type="PROSITE" id="PS51675"/>
    </source>
</evidence>
<feature type="domain" description="SAM-dependent MTase TRM10-type" evidence="10">
    <location>
        <begin position="154"/>
        <end position="400"/>
    </location>
</feature>
<evidence type="ECO:0000256" key="3">
    <source>
        <dbReference type="ARBA" id="ARBA00022603"/>
    </source>
</evidence>
<evidence type="ECO:0000256" key="2">
    <source>
        <dbReference type="ARBA" id="ARBA00020451"/>
    </source>
</evidence>
<keyword evidence="12" id="KW-1185">Reference proteome</keyword>
<evidence type="ECO:0000256" key="8">
    <source>
        <dbReference type="ARBA" id="ARBA00048434"/>
    </source>
</evidence>
<feature type="compositionally biased region" description="Basic and acidic residues" evidence="9">
    <location>
        <begin position="123"/>
        <end position="133"/>
    </location>
</feature>
<dbReference type="Proteomes" id="UP000020467">
    <property type="component" value="Unassembled WGS sequence"/>
</dbReference>
<evidence type="ECO:0000313" key="11">
    <source>
        <dbReference type="EMBL" id="EXF74000.1"/>
    </source>
</evidence>
<organism evidence="11 12">
    <name type="scientific">Colletotrichum fioriniae PJ7</name>
    <dbReference type="NCBI Taxonomy" id="1445577"/>
    <lineage>
        <taxon>Eukaryota</taxon>
        <taxon>Fungi</taxon>
        <taxon>Dikarya</taxon>
        <taxon>Ascomycota</taxon>
        <taxon>Pezizomycotina</taxon>
        <taxon>Sordariomycetes</taxon>
        <taxon>Hypocreomycetidae</taxon>
        <taxon>Glomerellales</taxon>
        <taxon>Glomerellaceae</taxon>
        <taxon>Colletotrichum</taxon>
        <taxon>Colletotrichum acutatum species complex</taxon>
    </lineage>
</organism>
<comment type="caution">
    <text evidence="11">The sequence shown here is derived from an EMBL/GenBank/DDBJ whole genome shotgun (WGS) entry which is preliminary data.</text>
</comment>
<dbReference type="OrthoDB" id="278300at2759"/>
<keyword evidence="4" id="KW-0808">Transferase</keyword>
<dbReference type="GO" id="GO:0052905">
    <property type="term" value="F:tRNA (guanosine(9)-N1)-methyltransferase activity"/>
    <property type="evidence" value="ECO:0007669"/>
    <property type="project" value="UniProtKB-EC"/>
</dbReference>
<dbReference type="eggNOG" id="KOG2967">
    <property type="taxonomic scope" value="Eukaryota"/>
</dbReference>
<dbReference type="PANTHER" id="PTHR13563">
    <property type="entry name" value="TRNA (GUANINE-9-) METHYLTRANSFERASE"/>
    <property type="match status" value="1"/>
</dbReference>
<keyword evidence="3" id="KW-0489">Methyltransferase</keyword>
<reference evidence="11 12" key="1">
    <citation type="submission" date="2014-02" db="EMBL/GenBank/DDBJ databases">
        <title>The genome sequence of Colletotrichum fioriniae PJ7.</title>
        <authorList>
            <person name="Baroncelli R."/>
            <person name="Thon M.R."/>
        </authorList>
    </citation>
    <scope>NUCLEOTIDE SEQUENCE [LARGE SCALE GENOMIC DNA]</scope>
    <source>
        <strain evidence="11 12">PJ7</strain>
    </source>
</reference>
<name>A0A010QB93_9PEZI</name>
<evidence type="ECO:0000256" key="7">
    <source>
        <dbReference type="ARBA" id="ARBA00032166"/>
    </source>
</evidence>
<evidence type="ECO:0000256" key="6">
    <source>
        <dbReference type="ARBA" id="ARBA00031792"/>
    </source>
</evidence>
<dbReference type="EC" id="2.1.1.221" evidence="1"/>
<evidence type="ECO:0000313" key="12">
    <source>
        <dbReference type="Proteomes" id="UP000020467"/>
    </source>
</evidence>
<proteinExistence type="predicted"/>
<sequence>MDTSAAEPVNQPAKDLEMSEAVPETTATASSAANGDVAGGAAAAPPPPSTTTASAAVGGGAQAAEEKEGEEADVESAGPAAEGEGAASEEPKISKNQLRKMKRKAAWEDGREDRKRKRKDKRHDRQVARREELAAAVAEAEAKGIDPSTVTIPPRRKVPRVPPTQVPITLILDCAFEKYMLEKEQVSLASQITRSYSDNRQSRYRAHLYVSSYGGQLKERFEGTLGSQHVHWKGVKLVEGDFVAAAKDADELMRGPRGGKIIDVLNPTEEDGTPAKKPAVFRDVIHDSPNPDPEPEPADELKNIVYLSSDSVNTLDRLEPNTSYVIGGLVDRNREKGLCHRRAREMGIRTAKLPIGEYMNLSSRRVLATNHVVEIMLNWLETGSWAEAFLKIIPKRKEAKLKEEGAGSASGTPAAQDEGEGDNVEDSRLEEENDEDVDENQTITETVAAPVSTEAAQESVKTEVSTS</sequence>
<dbReference type="GO" id="GO:0000049">
    <property type="term" value="F:tRNA binding"/>
    <property type="evidence" value="ECO:0007669"/>
    <property type="project" value="TreeGrafter"/>
</dbReference>
<evidence type="ECO:0000256" key="1">
    <source>
        <dbReference type="ARBA" id="ARBA00012797"/>
    </source>
</evidence>
<protein>
    <recommendedName>
        <fullName evidence="2">tRNA (guanine(9)-N1)-methyltransferase</fullName>
        <ecNumber evidence="1">2.1.1.221</ecNumber>
    </recommendedName>
    <alternativeName>
        <fullName evidence="7">tRNA methyltransferase 10</fullName>
    </alternativeName>
    <alternativeName>
        <fullName evidence="6">tRNA(m1G9)-methyltransferase</fullName>
    </alternativeName>
</protein>
<dbReference type="InterPro" id="IPR028564">
    <property type="entry name" value="MT_TRM10-typ"/>
</dbReference>
<dbReference type="GO" id="GO:0002939">
    <property type="term" value="P:tRNA N1-guanine methylation"/>
    <property type="evidence" value="ECO:0007669"/>
    <property type="project" value="TreeGrafter"/>
</dbReference>
<feature type="compositionally biased region" description="Acidic residues" evidence="9">
    <location>
        <begin position="417"/>
        <end position="439"/>
    </location>
</feature>
<dbReference type="HOGENOM" id="CLU_034384_0_0_1"/>
<evidence type="ECO:0000256" key="9">
    <source>
        <dbReference type="SAM" id="MobiDB-lite"/>
    </source>
</evidence>
<dbReference type="EMBL" id="JARH01001025">
    <property type="protein sequence ID" value="EXF74000.1"/>
    <property type="molecule type" value="Genomic_DNA"/>
</dbReference>
<evidence type="ECO:0000256" key="5">
    <source>
        <dbReference type="ARBA" id="ARBA00022691"/>
    </source>
</evidence>
<dbReference type="KEGG" id="cfj:CFIO01_05826"/>
<keyword evidence="5" id="KW-0949">S-adenosyl-L-methionine</keyword>
<accession>A0A010QB93</accession>
<dbReference type="Gene3D" id="3.40.1280.30">
    <property type="match status" value="1"/>
</dbReference>
<dbReference type="InterPro" id="IPR038459">
    <property type="entry name" value="MT_TRM10-typ_sf"/>
</dbReference>
<feature type="compositionally biased region" description="Low complexity" evidence="9">
    <location>
        <begin position="75"/>
        <end position="88"/>
    </location>
</feature>
<dbReference type="GO" id="GO:0005634">
    <property type="term" value="C:nucleus"/>
    <property type="evidence" value="ECO:0007669"/>
    <property type="project" value="TreeGrafter"/>
</dbReference>
<dbReference type="PROSITE" id="PS51675">
    <property type="entry name" value="SAM_MT_TRM10"/>
    <property type="match status" value="1"/>
</dbReference>
<dbReference type="AlphaFoldDB" id="A0A010QB93"/>
<feature type="region of interest" description="Disordered" evidence="9">
    <location>
        <begin position="1"/>
        <end position="158"/>
    </location>
</feature>
<dbReference type="PANTHER" id="PTHR13563:SF13">
    <property type="entry name" value="TRNA METHYLTRANSFERASE 10 HOMOLOG A"/>
    <property type="match status" value="1"/>
</dbReference>
<feature type="compositionally biased region" description="Low complexity" evidence="9">
    <location>
        <begin position="29"/>
        <end position="43"/>
    </location>
</feature>
<gene>
    <name evidence="11" type="ORF">CFIO01_05826</name>
</gene>
<dbReference type="STRING" id="1445577.A0A010QB93"/>
<comment type="catalytic activity">
    <reaction evidence="8">
        <text>guanosine(9) in tRNA + S-adenosyl-L-methionine = N(1)-methylguanosine(9) in tRNA + S-adenosyl-L-homocysteine + H(+)</text>
        <dbReference type="Rhea" id="RHEA:43156"/>
        <dbReference type="Rhea" id="RHEA-COMP:10367"/>
        <dbReference type="Rhea" id="RHEA-COMP:10368"/>
        <dbReference type="ChEBI" id="CHEBI:15378"/>
        <dbReference type="ChEBI" id="CHEBI:57856"/>
        <dbReference type="ChEBI" id="CHEBI:59789"/>
        <dbReference type="ChEBI" id="CHEBI:73542"/>
        <dbReference type="ChEBI" id="CHEBI:74269"/>
        <dbReference type="EC" id="2.1.1.221"/>
    </reaction>
</comment>